<comment type="caution">
    <text evidence="11">The sequence shown here is derived from an EMBL/GenBank/DDBJ whole genome shotgun (WGS) entry which is preliminary data.</text>
</comment>
<dbReference type="RefSeq" id="WP_109430358.1">
    <property type="nucleotide sequence ID" value="NZ_MPDK01000008.1"/>
</dbReference>
<feature type="binding site" evidence="10">
    <location>
        <position position="135"/>
    </location>
    <ligand>
        <name>Zn(2+)</name>
        <dbReference type="ChEBI" id="CHEBI:29105"/>
    </ligand>
</feature>
<keyword evidence="8" id="KW-0238">DNA-binding</keyword>
<evidence type="ECO:0000256" key="6">
    <source>
        <dbReference type="ARBA" id="ARBA00022833"/>
    </source>
</evidence>
<keyword evidence="3" id="KW-0963">Cytoplasm</keyword>
<organism evidence="11 12">
    <name type="scientific">Sulfoacidibacillus thermotolerans</name>
    <name type="common">Acidibacillus sulfuroxidans</name>
    <dbReference type="NCBI Taxonomy" id="1765684"/>
    <lineage>
        <taxon>Bacteria</taxon>
        <taxon>Bacillati</taxon>
        <taxon>Bacillota</taxon>
        <taxon>Bacilli</taxon>
        <taxon>Bacillales</taxon>
        <taxon>Alicyclobacillaceae</taxon>
        <taxon>Sulfoacidibacillus</taxon>
    </lineage>
</organism>
<dbReference type="Proteomes" id="UP000245380">
    <property type="component" value="Unassembled WGS sequence"/>
</dbReference>
<dbReference type="InterPro" id="IPR002481">
    <property type="entry name" value="FUR"/>
</dbReference>
<feature type="binding site" evidence="10">
    <location>
        <position position="97"/>
    </location>
    <ligand>
        <name>Zn(2+)</name>
        <dbReference type="ChEBI" id="CHEBI:29105"/>
    </ligand>
</feature>
<keyword evidence="7" id="KW-0805">Transcription regulation</keyword>
<keyword evidence="9" id="KW-0804">Transcription</keyword>
<dbReference type="GO" id="GO:0003700">
    <property type="term" value="F:DNA-binding transcription factor activity"/>
    <property type="evidence" value="ECO:0007669"/>
    <property type="project" value="InterPro"/>
</dbReference>
<dbReference type="AlphaFoldDB" id="A0A2U3D985"/>
<evidence type="ECO:0000256" key="3">
    <source>
        <dbReference type="ARBA" id="ARBA00022490"/>
    </source>
</evidence>
<name>A0A2U3D985_SULT2</name>
<evidence type="ECO:0008006" key="13">
    <source>
        <dbReference type="Google" id="ProtNLM"/>
    </source>
</evidence>
<proteinExistence type="inferred from homology"/>
<reference evidence="11 12" key="1">
    <citation type="submission" date="2016-11" db="EMBL/GenBank/DDBJ databases">
        <title>Comparative genomics of Acidibacillus ferroxidans species.</title>
        <authorList>
            <person name="Oliveira G."/>
            <person name="Nunes G."/>
            <person name="Oliveira R."/>
            <person name="Araujo F."/>
            <person name="Salim A."/>
            <person name="Scholte L."/>
            <person name="Morais D."/>
            <person name="Nancucheo I."/>
            <person name="Johnson D.B."/>
            <person name="Grail B."/>
            <person name="Bittencourt J."/>
            <person name="Valadares R."/>
        </authorList>
    </citation>
    <scope>NUCLEOTIDE SEQUENCE [LARGE SCALE GENOMIC DNA]</scope>
    <source>
        <strain evidence="11 12">Y002</strain>
    </source>
</reference>
<comment type="subcellular location">
    <subcellularLocation>
        <location evidence="1">Cytoplasm</location>
    </subcellularLocation>
</comment>
<comment type="similarity">
    <text evidence="2">Belongs to the Fur family.</text>
</comment>
<evidence type="ECO:0000256" key="10">
    <source>
        <dbReference type="PIRSR" id="PIRSR602481-1"/>
    </source>
</evidence>
<comment type="cofactor">
    <cofactor evidence="10">
        <name>Zn(2+)</name>
        <dbReference type="ChEBI" id="CHEBI:29105"/>
    </cofactor>
    <text evidence="10">Binds 1 zinc ion per subunit.</text>
</comment>
<dbReference type="Gene3D" id="3.30.1490.190">
    <property type="match status" value="1"/>
</dbReference>
<dbReference type="GO" id="GO:0008270">
    <property type="term" value="F:zinc ion binding"/>
    <property type="evidence" value="ECO:0007669"/>
    <property type="project" value="TreeGrafter"/>
</dbReference>
<feature type="binding site" evidence="10">
    <location>
        <position position="132"/>
    </location>
    <ligand>
        <name>Zn(2+)</name>
        <dbReference type="ChEBI" id="CHEBI:29105"/>
    </ligand>
</feature>
<dbReference type="GO" id="GO:1900376">
    <property type="term" value="P:regulation of secondary metabolite biosynthetic process"/>
    <property type="evidence" value="ECO:0007669"/>
    <property type="project" value="TreeGrafter"/>
</dbReference>
<dbReference type="SUPFAM" id="SSF46785">
    <property type="entry name" value="Winged helix' DNA-binding domain"/>
    <property type="match status" value="1"/>
</dbReference>
<dbReference type="PANTHER" id="PTHR33202:SF7">
    <property type="entry name" value="FERRIC UPTAKE REGULATION PROTEIN"/>
    <property type="match status" value="1"/>
</dbReference>
<evidence type="ECO:0000256" key="4">
    <source>
        <dbReference type="ARBA" id="ARBA00022491"/>
    </source>
</evidence>
<dbReference type="InterPro" id="IPR036390">
    <property type="entry name" value="WH_DNA-bd_sf"/>
</dbReference>
<evidence type="ECO:0000256" key="2">
    <source>
        <dbReference type="ARBA" id="ARBA00007957"/>
    </source>
</evidence>
<dbReference type="FunFam" id="1.10.10.10:FF:000007">
    <property type="entry name" value="Ferric uptake regulation protein"/>
    <property type="match status" value="1"/>
</dbReference>
<dbReference type="GO" id="GO:0000976">
    <property type="term" value="F:transcription cis-regulatory region binding"/>
    <property type="evidence" value="ECO:0007669"/>
    <property type="project" value="TreeGrafter"/>
</dbReference>
<evidence type="ECO:0000256" key="7">
    <source>
        <dbReference type="ARBA" id="ARBA00023015"/>
    </source>
</evidence>
<dbReference type="InterPro" id="IPR043135">
    <property type="entry name" value="Fur_C"/>
</dbReference>
<dbReference type="CDD" id="cd07153">
    <property type="entry name" value="Fur_like"/>
    <property type="match status" value="1"/>
</dbReference>
<dbReference type="OrthoDB" id="8659436at2"/>
<feature type="binding site" evidence="10">
    <location>
        <position position="94"/>
    </location>
    <ligand>
        <name>Zn(2+)</name>
        <dbReference type="ChEBI" id="CHEBI:29105"/>
    </ligand>
</feature>
<evidence type="ECO:0000256" key="9">
    <source>
        <dbReference type="ARBA" id="ARBA00023163"/>
    </source>
</evidence>
<keyword evidence="5 10" id="KW-0479">Metal-binding</keyword>
<dbReference type="GO" id="GO:0005737">
    <property type="term" value="C:cytoplasm"/>
    <property type="evidence" value="ECO:0007669"/>
    <property type="project" value="UniProtKB-SubCell"/>
</dbReference>
<keyword evidence="12" id="KW-1185">Reference proteome</keyword>
<dbReference type="Gene3D" id="1.10.10.10">
    <property type="entry name" value="Winged helix-like DNA-binding domain superfamily/Winged helix DNA-binding domain"/>
    <property type="match status" value="1"/>
</dbReference>
<accession>A0A2U3D985</accession>
<evidence type="ECO:0000313" key="11">
    <source>
        <dbReference type="EMBL" id="PWI57825.1"/>
    </source>
</evidence>
<keyword evidence="6 10" id="KW-0862">Zinc</keyword>
<dbReference type="InterPro" id="IPR036388">
    <property type="entry name" value="WH-like_DNA-bd_sf"/>
</dbReference>
<evidence type="ECO:0000256" key="1">
    <source>
        <dbReference type="ARBA" id="ARBA00004496"/>
    </source>
</evidence>
<dbReference type="GO" id="GO:0045892">
    <property type="term" value="P:negative regulation of DNA-templated transcription"/>
    <property type="evidence" value="ECO:0007669"/>
    <property type="project" value="TreeGrafter"/>
</dbReference>
<dbReference type="Pfam" id="PF01475">
    <property type="entry name" value="FUR"/>
    <property type="match status" value="1"/>
</dbReference>
<keyword evidence="4" id="KW-0678">Repressor</keyword>
<dbReference type="EMBL" id="MPDK01000008">
    <property type="protein sequence ID" value="PWI57825.1"/>
    <property type="molecule type" value="Genomic_DNA"/>
</dbReference>
<protein>
    <recommendedName>
        <fullName evidence="13">Transcriptional repressor</fullName>
    </recommendedName>
</protein>
<evidence type="ECO:0000313" key="12">
    <source>
        <dbReference type="Proteomes" id="UP000245380"/>
    </source>
</evidence>
<sequence>MDHWDAMEVLKDVNLRATPQRIAVLNVLKMLGQAHPTAEEIYVALKQEFPAISFATVYNTLKSFLDAGLLHELRFGDKASRYDLNTQAHHHLLCEVCGDLIDIYLPEVDVAQVLREHEFAMSGYHVEIRGVCKTCREHTLHKADTHL</sequence>
<dbReference type="PANTHER" id="PTHR33202">
    <property type="entry name" value="ZINC UPTAKE REGULATION PROTEIN"/>
    <property type="match status" value="1"/>
</dbReference>
<gene>
    <name evidence="11" type="ORF">BM613_06445</name>
</gene>
<evidence type="ECO:0000256" key="8">
    <source>
        <dbReference type="ARBA" id="ARBA00023125"/>
    </source>
</evidence>
<evidence type="ECO:0000256" key="5">
    <source>
        <dbReference type="ARBA" id="ARBA00022723"/>
    </source>
</evidence>